<keyword evidence="11 18" id="KW-0249">Electron transport</keyword>
<dbReference type="InterPro" id="IPR050175">
    <property type="entry name" value="Complex_I_Subunit_2"/>
</dbReference>
<name>D1G5P8_9CUCU</name>
<evidence type="ECO:0000256" key="11">
    <source>
        <dbReference type="ARBA" id="ARBA00022982"/>
    </source>
</evidence>
<keyword evidence="15 18" id="KW-0496">Mitochondrion</keyword>
<feature type="transmembrane region" description="Helical" evidence="18">
    <location>
        <begin position="273"/>
        <end position="293"/>
    </location>
</feature>
<evidence type="ECO:0000256" key="7">
    <source>
        <dbReference type="ARBA" id="ARBA00022660"/>
    </source>
</evidence>
<evidence type="ECO:0000256" key="13">
    <source>
        <dbReference type="ARBA" id="ARBA00023027"/>
    </source>
</evidence>
<evidence type="ECO:0000259" key="19">
    <source>
        <dbReference type="Pfam" id="PF00361"/>
    </source>
</evidence>
<evidence type="ECO:0000256" key="1">
    <source>
        <dbReference type="ARBA" id="ARBA00003257"/>
    </source>
</evidence>
<evidence type="ECO:0000256" key="17">
    <source>
        <dbReference type="ARBA" id="ARBA00049551"/>
    </source>
</evidence>
<organism evidence="20">
    <name type="scientific">Adelium sp. NCS-2009</name>
    <dbReference type="NCBI Taxonomy" id="590155"/>
    <lineage>
        <taxon>Eukaryota</taxon>
        <taxon>Metazoa</taxon>
        <taxon>Ecdysozoa</taxon>
        <taxon>Arthropoda</taxon>
        <taxon>Hexapoda</taxon>
        <taxon>Insecta</taxon>
        <taxon>Pterygota</taxon>
        <taxon>Neoptera</taxon>
        <taxon>Endopterygota</taxon>
        <taxon>Coleoptera</taxon>
        <taxon>Polyphaga</taxon>
        <taxon>Cucujiformia</taxon>
        <taxon>Tenebrionidae</taxon>
        <taxon>Adelium</taxon>
    </lineage>
</organism>
<dbReference type="PRINTS" id="PR01436">
    <property type="entry name" value="NADHDHGNASE2"/>
</dbReference>
<comment type="catalytic activity">
    <reaction evidence="17 18">
        <text>a ubiquinone + NADH + 5 H(+)(in) = a ubiquinol + NAD(+) + 4 H(+)(out)</text>
        <dbReference type="Rhea" id="RHEA:29091"/>
        <dbReference type="Rhea" id="RHEA-COMP:9565"/>
        <dbReference type="Rhea" id="RHEA-COMP:9566"/>
        <dbReference type="ChEBI" id="CHEBI:15378"/>
        <dbReference type="ChEBI" id="CHEBI:16389"/>
        <dbReference type="ChEBI" id="CHEBI:17976"/>
        <dbReference type="ChEBI" id="CHEBI:57540"/>
        <dbReference type="ChEBI" id="CHEBI:57945"/>
        <dbReference type="EC" id="7.1.1.2"/>
    </reaction>
</comment>
<dbReference type="GeneID" id="8655901"/>
<accession>D1G5P8</accession>
<protein>
    <recommendedName>
        <fullName evidence="5 18">NADH-ubiquinone oxidoreductase chain 2</fullName>
        <ecNumber evidence="4 18">7.1.1.2</ecNumber>
    </recommendedName>
</protein>
<dbReference type="EC" id="7.1.1.2" evidence="4 18"/>
<evidence type="ECO:0000256" key="2">
    <source>
        <dbReference type="ARBA" id="ARBA00004448"/>
    </source>
</evidence>
<comment type="function">
    <text evidence="18">Core subunit of the mitochondrial membrane respiratory chain NADH dehydrogenase (Complex I) which catalyzes electron transfer from NADH through the respiratory chain, using ubiquinone as an electron acceptor. Essential for the catalytic activity and assembly of complex I.</text>
</comment>
<dbReference type="CTD" id="4536"/>
<evidence type="ECO:0000256" key="14">
    <source>
        <dbReference type="ARBA" id="ARBA00023075"/>
    </source>
</evidence>
<comment type="subcellular location">
    <subcellularLocation>
        <location evidence="2 18">Mitochondrion inner membrane</location>
        <topology evidence="2 18">Multi-pass membrane protein</topology>
    </subcellularLocation>
</comment>
<evidence type="ECO:0000256" key="12">
    <source>
        <dbReference type="ARBA" id="ARBA00022989"/>
    </source>
</evidence>
<feature type="transmembrane region" description="Helical" evidence="18">
    <location>
        <begin position="234"/>
        <end position="253"/>
    </location>
</feature>
<evidence type="ECO:0000313" key="20">
    <source>
        <dbReference type="EMBL" id="ACM45063.1"/>
    </source>
</evidence>
<comment type="function">
    <text evidence="1">Core subunit of the mitochondrial membrane respiratory chain NADH dehydrogenase (Complex I) that is believed to belong to the minimal assembly required for catalysis. Complex I functions in the transfer of electrons from NADH to the respiratory chain. The immediate electron acceptor for the enzyme is believed to be ubiquinone.</text>
</comment>
<dbReference type="AlphaFoldDB" id="D1G5P8"/>
<dbReference type="InterPro" id="IPR003917">
    <property type="entry name" value="NADH_UbQ_OxRdtase_chain2"/>
</dbReference>
<feature type="transmembrane region" description="Helical" evidence="18">
    <location>
        <begin position="90"/>
        <end position="112"/>
    </location>
</feature>
<dbReference type="EMBL" id="FJ613422">
    <property type="protein sequence ID" value="ACM45063.1"/>
    <property type="molecule type" value="Genomic_DNA"/>
</dbReference>
<feature type="transmembrane region" description="Helical" evidence="18">
    <location>
        <begin position="148"/>
        <end position="166"/>
    </location>
</feature>
<evidence type="ECO:0000256" key="6">
    <source>
        <dbReference type="ARBA" id="ARBA00022448"/>
    </source>
</evidence>
<dbReference type="PANTHER" id="PTHR46552">
    <property type="entry name" value="NADH-UBIQUINONE OXIDOREDUCTASE CHAIN 2"/>
    <property type="match status" value="1"/>
</dbReference>
<feature type="transmembrane region" description="Helical" evidence="18">
    <location>
        <begin position="7"/>
        <end position="26"/>
    </location>
</feature>
<keyword evidence="7 18" id="KW-0679">Respiratory chain</keyword>
<evidence type="ECO:0000256" key="8">
    <source>
        <dbReference type="ARBA" id="ARBA00022692"/>
    </source>
</evidence>
<comment type="similarity">
    <text evidence="3 18">Belongs to the complex I subunit 2 family.</text>
</comment>
<feature type="transmembrane region" description="Helical" evidence="18">
    <location>
        <begin position="314"/>
        <end position="333"/>
    </location>
</feature>
<proteinExistence type="inferred from homology"/>
<dbReference type="InterPro" id="IPR001750">
    <property type="entry name" value="ND/Mrp_TM"/>
</dbReference>
<dbReference type="PANTHER" id="PTHR46552:SF1">
    <property type="entry name" value="NADH-UBIQUINONE OXIDOREDUCTASE CHAIN 2"/>
    <property type="match status" value="1"/>
</dbReference>
<keyword evidence="8 18" id="KW-0812">Transmembrane</keyword>
<evidence type="ECO:0000256" key="15">
    <source>
        <dbReference type="ARBA" id="ARBA00023128"/>
    </source>
</evidence>
<feature type="transmembrane region" description="Helical" evidence="18">
    <location>
        <begin position="58"/>
        <end position="78"/>
    </location>
</feature>
<sequence>MKLYKIVFTSTLILGTMMAISSYSWLTMWMGMEINLLSIIPLLSSQKNLYSSESSMKYFITQAIASTILLMSVVMMLLMNEFISPQMNSWFSTIMNSALLTKMGAAPFHFWFPEVMEGLNWVNCLIMLTWQKIAPMAVMMSNHLNKNFMMAVIIMCLSISTIMAINQVSLRKLMAFSSINHIAWMIAAMMISSSSWMVYFCIYSLMNLTIVLTFKATHSFYLKQLSSAMNKNKLIKISFMTNFLSLGGLPPFIGFMPKWFVINWMINNNMYSASFLMIVLTLIMLFVYIRMTFSSILLEINEPKTPNIKINHKSISTINVTSILGLLAIPFVFNLL</sequence>
<keyword evidence="6" id="KW-0813">Transport</keyword>
<geneLocation type="mitochondrion" evidence="20"/>
<reference evidence="20" key="1">
    <citation type="journal article" date="2009" name="Syst. Biol.">
        <title>Nonstationary evolution and compositional heterogeneity in beetle mitochondrial phylogenomics.</title>
        <authorList>
            <person name="Sheffield N.C."/>
            <person name="Song H."/>
            <person name="Cameron S.L."/>
            <person name="Whiting M.F."/>
        </authorList>
    </citation>
    <scope>NUCLEOTIDE SEQUENCE</scope>
</reference>
<keyword evidence="14 18" id="KW-0830">Ubiquinone</keyword>
<dbReference type="GO" id="GO:0006120">
    <property type="term" value="P:mitochondrial electron transport, NADH to ubiquinone"/>
    <property type="evidence" value="ECO:0007669"/>
    <property type="project" value="InterPro"/>
</dbReference>
<evidence type="ECO:0000256" key="9">
    <source>
        <dbReference type="ARBA" id="ARBA00022792"/>
    </source>
</evidence>
<evidence type="ECO:0000256" key="10">
    <source>
        <dbReference type="ARBA" id="ARBA00022967"/>
    </source>
</evidence>
<dbReference type="RefSeq" id="YP_003331003.1">
    <property type="nucleotide sequence ID" value="NC_013554.1"/>
</dbReference>
<feature type="domain" description="NADH:quinone oxidoreductase/Mrp antiporter transmembrane" evidence="19">
    <location>
        <begin position="22"/>
        <end position="283"/>
    </location>
</feature>
<keyword evidence="13 18" id="KW-0520">NAD</keyword>
<gene>
    <name evidence="20" type="primary">ND2</name>
</gene>
<dbReference type="GO" id="GO:0008137">
    <property type="term" value="F:NADH dehydrogenase (ubiquinone) activity"/>
    <property type="evidence" value="ECO:0007669"/>
    <property type="project" value="UniProtKB-EC"/>
</dbReference>
<keyword evidence="10 18" id="KW-1278">Translocase</keyword>
<dbReference type="Pfam" id="PF00361">
    <property type="entry name" value="Proton_antipo_M"/>
    <property type="match status" value="1"/>
</dbReference>
<keyword evidence="12 18" id="KW-1133">Transmembrane helix</keyword>
<feature type="transmembrane region" description="Helical" evidence="18">
    <location>
        <begin position="197"/>
        <end position="214"/>
    </location>
</feature>
<keyword evidence="9 18" id="KW-0999">Mitochondrion inner membrane</keyword>
<evidence type="ECO:0000256" key="18">
    <source>
        <dbReference type="RuleBase" id="RU003403"/>
    </source>
</evidence>
<evidence type="ECO:0000256" key="16">
    <source>
        <dbReference type="ARBA" id="ARBA00023136"/>
    </source>
</evidence>
<dbReference type="GO" id="GO:0005743">
    <property type="term" value="C:mitochondrial inner membrane"/>
    <property type="evidence" value="ECO:0007669"/>
    <property type="project" value="UniProtKB-SubCell"/>
</dbReference>
<feature type="transmembrane region" description="Helical" evidence="18">
    <location>
        <begin position="173"/>
        <end position="191"/>
    </location>
</feature>
<keyword evidence="16 18" id="KW-0472">Membrane</keyword>
<evidence type="ECO:0000256" key="4">
    <source>
        <dbReference type="ARBA" id="ARBA00012944"/>
    </source>
</evidence>
<evidence type="ECO:0000256" key="3">
    <source>
        <dbReference type="ARBA" id="ARBA00007012"/>
    </source>
</evidence>
<evidence type="ECO:0000256" key="5">
    <source>
        <dbReference type="ARBA" id="ARBA00021008"/>
    </source>
</evidence>